<gene>
    <name evidence="1" type="ORF">EV182_004731</name>
</gene>
<reference evidence="1" key="1">
    <citation type="submission" date="2022-06" db="EMBL/GenBank/DDBJ databases">
        <title>Phylogenomic reconstructions and comparative analyses of Kickxellomycotina fungi.</title>
        <authorList>
            <person name="Reynolds N.K."/>
            <person name="Stajich J.E."/>
            <person name="Barry K."/>
            <person name="Grigoriev I.V."/>
            <person name="Crous P."/>
            <person name="Smith M.E."/>
        </authorList>
    </citation>
    <scope>NUCLEOTIDE SEQUENCE</scope>
    <source>
        <strain evidence="1">RSA 2271</strain>
    </source>
</reference>
<protein>
    <submittedName>
        <fullName evidence="1">Uncharacterized protein</fullName>
    </submittedName>
</protein>
<evidence type="ECO:0000313" key="2">
    <source>
        <dbReference type="Proteomes" id="UP001145114"/>
    </source>
</evidence>
<keyword evidence="2" id="KW-1185">Reference proteome</keyword>
<name>A0ACC1HAW0_9FUNG</name>
<organism evidence="1 2">
    <name type="scientific">Spiromyces aspiralis</name>
    <dbReference type="NCBI Taxonomy" id="68401"/>
    <lineage>
        <taxon>Eukaryota</taxon>
        <taxon>Fungi</taxon>
        <taxon>Fungi incertae sedis</taxon>
        <taxon>Zoopagomycota</taxon>
        <taxon>Kickxellomycotina</taxon>
        <taxon>Kickxellomycetes</taxon>
        <taxon>Kickxellales</taxon>
        <taxon>Kickxellaceae</taxon>
        <taxon>Spiromyces</taxon>
    </lineage>
</organism>
<evidence type="ECO:0000313" key="1">
    <source>
        <dbReference type="EMBL" id="KAJ1673700.1"/>
    </source>
</evidence>
<dbReference type="EMBL" id="JAMZIH010006661">
    <property type="protein sequence ID" value="KAJ1673700.1"/>
    <property type="molecule type" value="Genomic_DNA"/>
</dbReference>
<comment type="caution">
    <text evidence="1">The sequence shown here is derived from an EMBL/GenBank/DDBJ whole genome shotgun (WGS) entry which is preliminary data.</text>
</comment>
<dbReference type="Proteomes" id="UP001145114">
    <property type="component" value="Unassembled WGS sequence"/>
</dbReference>
<proteinExistence type="predicted"/>
<accession>A0ACC1HAW0</accession>
<sequence>MGDQYYHRQEPSYSARDSVSPHPHDLSRPHRRIRSRSRSGRRGRRSESSPSQPPPPPASARGVSRRRRDEDESGKTDEDSRLANRFLTDPLNVPLTRAAINSMRMSKLFSNVGTGVTSVNFDRFGKRCAITTRDESIHIFNCVTGLLETMLYSKKYGCDLAIFTLEVGNILYASTKVDGKWYTIRYLSYADNRYIRYFQGHAARVVSMSLISSPQHGDPKRKSMFTSSGLDGKVFLWDITNPRPVGVIAPKPRSGARGGARTNAGPCYPIATSDPTGLVLAVGLNQREIQLYDIKNLEVTPHTALVRVWLMRTRRPLCIESNLGPI</sequence>